<evidence type="ECO:0000313" key="2">
    <source>
        <dbReference type="Proteomes" id="UP000189670"/>
    </source>
</evidence>
<accession>A0A1V1NWC5</accession>
<gene>
    <name evidence="1" type="ORF">OMM_12334</name>
</gene>
<dbReference type="Gene3D" id="2.60.40.10">
    <property type="entry name" value="Immunoglobulins"/>
    <property type="match status" value="2"/>
</dbReference>
<proteinExistence type="predicted"/>
<dbReference type="PANTHER" id="PTHR34677">
    <property type="match status" value="1"/>
</dbReference>
<organism evidence="1 2">
    <name type="scientific">Candidatus Magnetoglobus multicellularis str. Araruama</name>
    <dbReference type="NCBI Taxonomy" id="890399"/>
    <lineage>
        <taxon>Bacteria</taxon>
        <taxon>Pseudomonadati</taxon>
        <taxon>Thermodesulfobacteriota</taxon>
        <taxon>Desulfobacteria</taxon>
        <taxon>Desulfobacterales</taxon>
        <taxon>Desulfobacteraceae</taxon>
        <taxon>Candidatus Magnetoglobus</taxon>
    </lineage>
</organism>
<dbReference type="EMBL" id="ATBP01001743">
    <property type="protein sequence ID" value="ETR66796.1"/>
    <property type="molecule type" value="Genomic_DNA"/>
</dbReference>
<name>A0A1V1NWC5_9BACT</name>
<dbReference type="AlphaFoldDB" id="A0A1V1NWC5"/>
<feature type="non-terminal residue" evidence="1">
    <location>
        <position position="611"/>
    </location>
</feature>
<dbReference type="InterPro" id="IPR013783">
    <property type="entry name" value="Ig-like_fold"/>
</dbReference>
<sequence>AKIYKNNHTIPNTRPSAPMHLTAVVTDYQVHLSWSAGSDTQTSAPGLNYNLKIGTSPGACDIVSPMSLSNGNRQIPSRGMMQSLSTTMTINTPGTYYWRVQTIDAAFAGSPFSEAGSFTIIALGPVRNVYTTSHEINTPSSNPVIQMQWLPPETGSPEGYYVLFNTNNTHVFDVSNTVGFSIIHTTQATSSDFSGVDDVGYYFHVAATALDATNNLIIGPTVSSGPYRVDTTPPLMPLVNIPAVVKTRTITIQLNATHASEMYISQMNYETNGQWEAFSQTRQWELQDIQGDQVIYVSFRDQAGNIARASASIRYDAIAPIPTIATDAPLPARTSPIEIHITFDEPVTDFSETDLFANNCMIQNFTSDQPGLCTHFVLECIPVSQGIIQLSIGENIAQDEAGNPNQASELFEWIYDTSAPQIQAISDQTIQVNGSQTISLSITNSNGYHGQLSIDAWADQPFLVAKQGLIINSQGNPISISLAAGASQTLSLQINPTPQQVGQTLIQILVSDATGMTAQTAFQLEVLGHPEISHISDIQMDESTTYSIPIVLTDLYQQNLFVDMISSNPLLMGPDHMSLISPVCTGTGFPYNCQTTGQKTISADVSLTPAQ</sequence>
<reference evidence="2" key="1">
    <citation type="submission" date="2012-11" db="EMBL/GenBank/DDBJ databases">
        <authorList>
            <person name="Lucero-Rivera Y.E."/>
            <person name="Tovar-Ramirez D."/>
        </authorList>
    </citation>
    <scope>NUCLEOTIDE SEQUENCE [LARGE SCALE GENOMIC DNA]</scope>
    <source>
        <strain evidence="2">Araruama</strain>
    </source>
</reference>
<dbReference type="PANTHER" id="PTHR34677:SF3">
    <property type="entry name" value="BACTERIAL IG-LIKE DOMAIN-CONTAINING PROTEIN"/>
    <property type="match status" value="1"/>
</dbReference>
<evidence type="ECO:0000313" key="1">
    <source>
        <dbReference type="EMBL" id="ETR66796.1"/>
    </source>
</evidence>
<dbReference type="Proteomes" id="UP000189670">
    <property type="component" value="Unassembled WGS sequence"/>
</dbReference>
<comment type="caution">
    <text evidence="1">The sequence shown here is derived from an EMBL/GenBank/DDBJ whole genome shotgun (WGS) entry which is preliminary data.</text>
</comment>
<protein>
    <recommendedName>
        <fullName evidence="3">Fibronectin type-III domain-containing protein</fullName>
    </recommendedName>
</protein>
<evidence type="ECO:0008006" key="3">
    <source>
        <dbReference type="Google" id="ProtNLM"/>
    </source>
</evidence>
<feature type="non-terminal residue" evidence="1">
    <location>
        <position position="1"/>
    </location>
</feature>